<keyword evidence="3" id="KW-1185">Reference proteome</keyword>
<evidence type="ECO:0000313" key="3">
    <source>
        <dbReference type="Proteomes" id="UP001283361"/>
    </source>
</evidence>
<accession>A0AAE1A278</accession>
<gene>
    <name evidence="2" type="ORF">RRG08_051151</name>
</gene>
<dbReference type="Pfam" id="PF00059">
    <property type="entry name" value="Lectin_C"/>
    <property type="match status" value="1"/>
</dbReference>
<dbReference type="InterPro" id="IPR001304">
    <property type="entry name" value="C-type_lectin-like"/>
</dbReference>
<dbReference type="Gene3D" id="3.10.100.10">
    <property type="entry name" value="Mannose-Binding Protein A, subunit A"/>
    <property type="match status" value="1"/>
</dbReference>
<dbReference type="EMBL" id="JAWDGP010002804">
    <property type="protein sequence ID" value="KAK3779810.1"/>
    <property type="molecule type" value="Genomic_DNA"/>
</dbReference>
<comment type="caution">
    <text evidence="2">The sequence shown here is derived from an EMBL/GenBank/DDBJ whole genome shotgun (WGS) entry which is preliminary data.</text>
</comment>
<dbReference type="SUPFAM" id="SSF56436">
    <property type="entry name" value="C-type lectin-like"/>
    <property type="match status" value="1"/>
</dbReference>
<sequence length="126" mass="14404">MKLQLIYVFLSIGSIVYFLCLAYECTADFTCPAGSRQAGPVSRKWDEARNMCQAYGGDLVTILENTTLHNIKDIIRLGVPHWIGLKYHYAGNIFRWINDIELRKLIWPPLIVIVHSLPFVKVLQAV</sequence>
<feature type="domain" description="C-type lectin" evidence="1">
    <location>
        <begin position="43"/>
        <end position="109"/>
    </location>
</feature>
<protein>
    <recommendedName>
        <fullName evidence="1">C-type lectin domain-containing protein</fullName>
    </recommendedName>
</protein>
<dbReference type="InterPro" id="IPR016187">
    <property type="entry name" value="CTDL_fold"/>
</dbReference>
<evidence type="ECO:0000259" key="1">
    <source>
        <dbReference type="PROSITE" id="PS50041"/>
    </source>
</evidence>
<dbReference type="CDD" id="cd00037">
    <property type="entry name" value="CLECT"/>
    <property type="match status" value="1"/>
</dbReference>
<proteinExistence type="predicted"/>
<dbReference type="AlphaFoldDB" id="A0AAE1A278"/>
<evidence type="ECO:0000313" key="2">
    <source>
        <dbReference type="EMBL" id="KAK3779810.1"/>
    </source>
</evidence>
<dbReference type="InterPro" id="IPR016186">
    <property type="entry name" value="C-type_lectin-like/link_sf"/>
</dbReference>
<dbReference type="Proteomes" id="UP001283361">
    <property type="component" value="Unassembled WGS sequence"/>
</dbReference>
<organism evidence="2 3">
    <name type="scientific">Elysia crispata</name>
    <name type="common">lettuce slug</name>
    <dbReference type="NCBI Taxonomy" id="231223"/>
    <lineage>
        <taxon>Eukaryota</taxon>
        <taxon>Metazoa</taxon>
        <taxon>Spiralia</taxon>
        <taxon>Lophotrochozoa</taxon>
        <taxon>Mollusca</taxon>
        <taxon>Gastropoda</taxon>
        <taxon>Heterobranchia</taxon>
        <taxon>Euthyneura</taxon>
        <taxon>Panpulmonata</taxon>
        <taxon>Sacoglossa</taxon>
        <taxon>Placobranchoidea</taxon>
        <taxon>Plakobranchidae</taxon>
        <taxon>Elysia</taxon>
    </lineage>
</organism>
<reference evidence="2" key="1">
    <citation type="journal article" date="2023" name="G3 (Bethesda)">
        <title>A reference genome for the long-term kleptoplast-retaining sea slug Elysia crispata morphotype clarki.</title>
        <authorList>
            <person name="Eastman K.E."/>
            <person name="Pendleton A.L."/>
            <person name="Shaikh M.A."/>
            <person name="Suttiyut T."/>
            <person name="Ogas R."/>
            <person name="Tomko P."/>
            <person name="Gavelis G."/>
            <person name="Widhalm J.R."/>
            <person name="Wisecaver J.H."/>
        </authorList>
    </citation>
    <scope>NUCLEOTIDE SEQUENCE</scope>
    <source>
        <strain evidence="2">ECLA1</strain>
    </source>
</reference>
<dbReference type="PROSITE" id="PS50041">
    <property type="entry name" value="C_TYPE_LECTIN_2"/>
    <property type="match status" value="1"/>
</dbReference>
<name>A0AAE1A278_9GAST</name>